<comment type="caution">
    <text evidence="2">The sequence shown here is derived from an EMBL/GenBank/DDBJ whole genome shotgun (WGS) entry which is preliminary data.</text>
</comment>
<organism evidence="2 3">
    <name type="scientific">Saccharothrix hoggarensis</name>
    <dbReference type="NCBI Taxonomy" id="913853"/>
    <lineage>
        <taxon>Bacteria</taxon>
        <taxon>Bacillati</taxon>
        <taxon>Actinomycetota</taxon>
        <taxon>Actinomycetes</taxon>
        <taxon>Pseudonocardiales</taxon>
        <taxon>Pseudonocardiaceae</taxon>
        <taxon>Saccharothrix</taxon>
    </lineage>
</organism>
<feature type="transmembrane region" description="Helical" evidence="1">
    <location>
        <begin position="12"/>
        <end position="29"/>
    </location>
</feature>
<reference evidence="3" key="1">
    <citation type="journal article" date="2019" name="Int. J. Syst. Evol. Microbiol.">
        <title>The Global Catalogue of Microorganisms (GCM) 10K type strain sequencing project: providing services to taxonomists for standard genome sequencing and annotation.</title>
        <authorList>
            <consortium name="The Broad Institute Genomics Platform"/>
            <consortium name="The Broad Institute Genome Sequencing Center for Infectious Disease"/>
            <person name="Wu L."/>
            <person name="Ma J."/>
        </authorList>
    </citation>
    <scope>NUCLEOTIDE SEQUENCE [LARGE SCALE GENOMIC DNA]</scope>
    <source>
        <strain evidence="3">CCUG 60214</strain>
    </source>
</reference>
<name>A0ABW3R018_9PSEU</name>
<sequence>MSWELVERLSWLAGIFSALVAAIAGWMAARASRGTVRDLALIVSVAADKPELLEKVEADARKRAEAVRRRVRAVVVFTATAFVLVATGGLIGLLAAQLPDHVRPAVAGGDTPRTVSECAQAAEATLCAPMHVYELAAGAKVETRFAGVPRPTPQQGVGGLSVELPRCEAEVRWHVTVAGAVVAEAVSRDDLVRVDFPVASDQEYTFTAERPADGGCPTTELRVRTGVSFER</sequence>
<gene>
    <name evidence="2" type="ORF">ACFQ3T_25055</name>
</gene>
<evidence type="ECO:0000313" key="2">
    <source>
        <dbReference type="EMBL" id="MFD1150416.1"/>
    </source>
</evidence>
<evidence type="ECO:0000256" key="1">
    <source>
        <dbReference type="SAM" id="Phobius"/>
    </source>
</evidence>
<evidence type="ECO:0000313" key="3">
    <source>
        <dbReference type="Proteomes" id="UP001597168"/>
    </source>
</evidence>
<keyword evidence="1" id="KW-0812">Transmembrane</keyword>
<keyword evidence="3" id="KW-1185">Reference proteome</keyword>
<evidence type="ECO:0008006" key="4">
    <source>
        <dbReference type="Google" id="ProtNLM"/>
    </source>
</evidence>
<feature type="transmembrane region" description="Helical" evidence="1">
    <location>
        <begin position="71"/>
        <end position="96"/>
    </location>
</feature>
<keyword evidence="1" id="KW-0472">Membrane</keyword>
<dbReference type="Proteomes" id="UP001597168">
    <property type="component" value="Unassembled WGS sequence"/>
</dbReference>
<proteinExistence type="predicted"/>
<dbReference type="EMBL" id="JBHTLK010000158">
    <property type="protein sequence ID" value="MFD1150416.1"/>
    <property type="molecule type" value="Genomic_DNA"/>
</dbReference>
<keyword evidence="1" id="KW-1133">Transmembrane helix</keyword>
<accession>A0ABW3R018</accession>
<dbReference type="RefSeq" id="WP_380726485.1">
    <property type="nucleotide sequence ID" value="NZ_JBHTLK010000158.1"/>
</dbReference>
<protein>
    <recommendedName>
        <fullName evidence="4">Ig-like domain-containing protein</fullName>
    </recommendedName>
</protein>